<gene>
    <name evidence="2" type="ORF">FB465_0007</name>
    <name evidence="3" type="ORF">FB465_7199</name>
</gene>
<sequence length="225" mass="25091">MNAYVPLMQTLAWVLLIVGVMVAFRKQLTVVAHEIARRLQKGGGFEFGVGVLSVKLAELRDELPHYQSEMAREAAPVPVPEVNHNIEGLPDPESPGASAVWEQYRLQLNEKSRGIQLAHVISPSKVPRQRFDVFVYLVTSRTGSLDEVERAQFFLGRRWGNRVFDVLNEGGRIGFSTAAYGSPLCACRVVFKDGSDVVLSRFLDFEMASVFETNDQIAPGERPRS</sequence>
<dbReference type="Proteomes" id="UP000318416">
    <property type="component" value="Unassembled WGS sequence"/>
</dbReference>
<evidence type="ECO:0000313" key="2">
    <source>
        <dbReference type="EMBL" id="TWE15138.1"/>
    </source>
</evidence>
<evidence type="ECO:0000313" key="4">
    <source>
        <dbReference type="Proteomes" id="UP000318416"/>
    </source>
</evidence>
<evidence type="ECO:0000259" key="1">
    <source>
        <dbReference type="Pfam" id="PF20305"/>
    </source>
</evidence>
<dbReference type="InterPro" id="IPR046888">
    <property type="entry name" value="pYEATS"/>
</dbReference>
<name>A0A561EHP3_9ACTN</name>
<organism evidence="2 4">
    <name type="scientific">Kitasatospora atroaurantiaca</name>
    <dbReference type="NCBI Taxonomy" id="285545"/>
    <lineage>
        <taxon>Bacteria</taxon>
        <taxon>Bacillati</taxon>
        <taxon>Actinomycetota</taxon>
        <taxon>Actinomycetes</taxon>
        <taxon>Kitasatosporales</taxon>
        <taxon>Streptomycetaceae</taxon>
        <taxon>Kitasatospora</taxon>
    </lineage>
</organism>
<keyword evidence="4" id="KW-1185">Reference proteome</keyword>
<dbReference type="Pfam" id="PF20305">
    <property type="entry name" value="pYEATS"/>
    <property type="match status" value="1"/>
</dbReference>
<proteinExistence type="predicted"/>
<dbReference type="AlphaFoldDB" id="A0A561EHP3"/>
<evidence type="ECO:0000313" key="3">
    <source>
        <dbReference type="EMBL" id="TWE21941.1"/>
    </source>
</evidence>
<protein>
    <recommendedName>
        <fullName evidence="1">Prokaryotic YEATS domain-containing protein</fullName>
    </recommendedName>
</protein>
<comment type="caution">
    <text evidence="2">The sequence shown here is derived from an EMBL/GenBank/DDBJ whole genome shotgun (WGS) entry which is preliminary data.</text>
</comment>
<dbReference type="EMBL" id="VIVR01000001">
    <property type="protein sequence ID" value="TWE15138.1"/>
    <property type="molecule type" value="Genomic_DNA"/>
</dbReference>
<accession>A0A561EHP3</accession>
<dbReference type="EMBL" id="VIVR01000001">
    <property type="protein sequence ID" value="TWE21941.1"/>
    <property type="molecule type" value="Genomic_DNA"/>
</dbReference>
<feature type="domain" description="Prokaryotic YEATS" evidence="1">
    <location>
        <begin position="131"/>
        <end position="204"/>
    </location>
</feature>
<reference evidence="2 4" key="1">
    <citation type="submission" date="2019-06" db="EMBL/GenBank/DDBJ databases">
        <title>Sequencing the genomes of 1000 actinobacteria strains.</title>
        <authorList>
            <person name="Klenk H.-P."/>
        </authorList>
    </citation>
    <scope>NUCLEOTIDE SEQUENCE [LARGE SCALE GENOMIC DNA]</scope>
    <source>
        <strain evidence="2 4">DSM 41649</strain>
    </source>
</reference>